<evidence type="ECO:0000256" key="3">
    <source>
        <dbReference type="ARBA" id="ARBA00022448"/>
    </source>
</evidence>
<evidence type="ECO:0000256" key="8">
    <source>
        <dbReference type="SAM" id="MobiDB-lite"/>
    </source>
</evidence>
<dbReference type="Pfam" id="PF01490">
    <property type="entry name" value="Aa_trans"/>
    <property type="match status" value="1"/>
</dbReference>
<evidence type="ECO:0000313" key="12">
    <source>
        <dbReference type="Proteomes" id="UP000217199"/>
    </source>
</evidence>
<comment type="similarity">
    <text evidence="2">Belongs to the amino acid/polyamine transporter 2 family.</text>
</comment>
<dbReference type="GO" id="GO:0005774">
    <property type="term" value="C:vacuolar membrane"/>
    <property type="evidence" value="ECO:0007669"/>
    <property type="project" value="TreeGrafter"/>
</dbReference>
<evidence type="ECO:0000256" key="9">
    <source>
        <dbReference type="SAM" id="Phobius"/>
    </source>
</evidence>
<keyword evidence="5" id="KW-0029">Amino-acid transport</keyword>
<feature type="compositionally biased region" description="Basic residues" evidence="8">
    <location>
        <begin position="28"/>
        <end position="38"/>
    </location>
</feature>
<evidence type="ECO:0000256" key="5">
    <source>
        <dbReference type="ARBA" id="ARBA00022970"/>
    </source>
</evidence>
<feature type="transmembrane region" description="Helical" evidence="9">
    <location>
        <begin position="451"/>
        <end position="469"/>
    </location>
</feature>
<keyword evidence="12" id="KW-1185">Reference proteome</keyword>
<dbReference type="PANTHER" id="PTHR22950">
    <property type="entry name" value="AMINO ACID TRANSPORTER"/>
    <property type="match status" value="1"/>
</dbReference>
<evidence type="ECO:0000256" key="6">
    <source>
        <dbReference type="ARBA" id="ARBA00022989"/>
    </source>
</evidence>
<dbReference type="STRING" id="2282107.A0A286UQV7"/>
<feature type="transmembrane region" description="Helical" evidence="9">
    <location>
        <begin position="481"/>
        <end position="503"/>
    </location>
</feature>
<proteinExistence type="inferred from homology"/>
<feature type="domain" description="Amino acid transporter transmembrane" evidence="10">
    <location>
        <begin position="114"/>
        <end position="486"/>
    </location>
</feature>
<dbReference type="OrthoDB" id="655540at2759"/>
<feature type="transmembrane region" description="Helical" evidence="9">
    <location>
        <begin position="140"/>
        <end position="161"/>
    </location>
</feature>
<gene>
    <name evidence="11" type="ORF">PNOK_0193800</name>
</gene>
<comment type="caution">
    <text evidence="11">The sequence shown here is derived from an EMBL/GenBank/DDBJ whole genome shotgun (WGS) entry which is preliminary data.</text>
</comment>
<feature type="transmembrane region" description="Helical" evidence="9">
    <location>
        <begin position="251"/>
        <end position="269"/>
    </location>
</feature>
<feature type="transmembrane region" description="Helical" evidence="9">
    <location>
        <begin position="229"/>
        <end position="246"/>
    </location>
</feature>
<feature type="region of interest" description="Disordered" evidence="8">
    <location>
        <begin position="1"/>
        <end position="59"/>
    </location>
</feature>
<evidence type="ECO:0000313" key="11">
    <source>
        <dbReference type="EMBL" id="PAV21981.1"/>
    </source>
</evidence>
<feature type="transmembrane region" description="Helical" evidence="9">
    <location>
        <begin position="334"/>
        <end position="353"/>
    </location>
</feature>
<dbReference type="PANTHER" id="PTHR22950:SF692">
    <property type="entry name" value="TRANSMEMBRANE AMINO ACID TRANSPORTER FAMILY PROTEIN"/>
    <property type="match status" value="1"/>
</dbReference>
<keyword evidence="4 9" id="KW-0812">Transmembrane</keyword>
<feature type="transmembrane region" description="Helical" evidence="9">
    <location>
        <begin position="421"/>
        <end position="445"/>
    </location>
</feature>
<keyword evidence="3" id="KW-0813">Transport</keyword>
<evidence type="ECO:0000259" key="10">
    <source>
        <dbReference type="Pfam" id="PF01490"/>
    </source>
</evidence>
<dbReference type="InterPro" id="IPR013057">
    <property type="entry name" value="AA_transpt_TM"/>
</dbReference>
<comment type="subcellular location">
    <subcellularLocation>
        <location evidence="1">Membrane</location>
        <topology evidence="1">Multi-pass membrane protein</topology>
    </subcellularLocation>
</comment>
<evidence type="ECO:0000256" key="7">
    <source>
        <dbReference type="ARBA" id="ARBA00023136"/>
    </source>
</evidence>
<protein>
    <submittedName>
        <fullName evidence="11">Amino acid transporter</fullName>
    </submittedName>
</protein>
<evidence type="ECO:0000256" key="1">
    <source>
        <dbReference type="ARBA" id="ARBA00004141"/>
    </source>
</evidence>
<feature type="transmembrane region" description="Helical" evidence="9">
    <location>
        <begin position="373"/>
        <end position="393"/>
    </location>
</feature>
<keyword evidence="6 9" id="KW-1133">Transmembrane helix</keyword>
<dbReference type="GO" id="GO:0015179">
    <property type="term" value="F:L-amino acid transmembrane transporter activity"/>
    <property type="evidence" value="ECO:0007669"/>
    <property type="project" value="TreeGrafter"/>
</dbReference>
<dbReference type="Proteomes" id="UP000217199">
    <property type="component" value="Unassembled WGS sequence"/>
</dbReference>
<dbReference type="AlphaFoldDB" id="A0A286UQV7"/>
<organism evidence="11 12">
    <name type="scientific">Pyrrhoderma noxium</name>
    <dbReference type="NCBI Taxonomy" id="2282107"/>
    <lineage>
        <taxon>Eukaryota</taxon>
        <taxon>Fungi</taxon>
        <taxon>Dikarya</taxon>
        <taxon>Basidiomycota</taxon>
        <taxon>Agaricomycotina</taxon>
        <taxon>Agaricomycetes</taxon>
        <taxon>Hymenochaetales</taxon>
        <taxon>Hymenochaetaceae</taxon>
        <taxon>Pyrrhoderma</taxon>
    </lineage>
</organism>
<keyword evidence="7 9" id="KW-0472">Membrane</keyword>
<dbReference type="InParanoid" id="A0A286UQV7"/>
<sequence length="504" mass="54157">MEGHDNSGGEVTPRSVSRPIPGRPVPGRGRRTRNRQNRSRLELATEQSPLLRKEPSRSSIVRQYTQGPVDGLSVADTQAGELDEGGDAQAQKTLQLRRKSSAISKVEKEFVPGRSTFGQTLFNSIAILLGFGMLSEPLAFAYAGWIGGTILIIFYGLITCYTAKILAQIMASDPQIRTYADIGNVAFGPRSRFITSSLFCLELFSVSVVLVTLFGDSLHSVIPTYSSETYKIIGLAIFIPSVFCPLSVLSYTSIIGIISTLLIVAVLFIDGLSKTDSPGSLWSPAPTNFLIAGWGELGIAFGLFMAGFSGHAVLPSLARDMANPKEFNRMINMAFTAATIIYAIIGGCGYLMFGNSVSDEVSEDLLATPGYNVFLNKVAVWSLVIMPLTKFALSTRPVNITLEIILGLDAQSQQSTTRPRFLTDLLVVIERSVFACLSVAVSIFIPDFSSMMAFVGSFSAFILCVIGPVSAKIALSRKCSWADAGLMGIAIIMAAWGTIAAFAA</sequence>
<accession>A0A286UQV7</accession>
<evidence type="ECO:0000256" key="4">
    <source>
        <dbReference type="ARBA" id="ARBA00022692"/>
    </source>
</evidence>
<feature type="transmembrane region" description="Helical" evidence="9">
    <location>
        <begin position="289"/>
        <end position="314"/>
    </location>
</feature>
<name>A0A286UQV7_9AGAM</name>
<evidence type="ECO:0000256" key="2">
    <source>
        <dbReference type="ARBA" id="ARBA00008066"/>
    </source>
</evidence>
<feature type="transmembrane region" description="Helical" evidence="9">
    <location>
        <begin position="193"/>
        <end position="214"/>
    </location>
</feature>
<reference evidence="11 12" key="1">
    <citation type="journal article" date="2017" name="Mol. Ecol.">
        <title>Comparative and population genomic landscape of Phellinus noxius: A hypervariable fungus causing root rot in trees.</title>
        <authorList>
            <person name="Chung C.L."/>
            <person name="Lee T.J."/>
            <person name="Akiba M."/>
            <person name="Lee H.H."/>
            <person name="Kuo T.H."/>
            <person name="Liu D."/>
            <person name="Ke H.M."/>
            <person name="Yokoi T."/>
            <person name="Roa M.B."/>
            <person name="Lu M.J."/>
            <person name="Chang Y.Y."/>
            <person name="Ann P.J."/>
            <person name="Tsai J.N."/>
            <person name="Chen C.Y."/>
            <person name="Tzean S.S."/>
            <person name="Ota Y."/>
            <person name="Hattori T."/>
            <person name="Sahashi N."/>
            <person name="Liou R.F."/>
            <person name="Kikuchi T."/>
            <person name="Tsai I.J."/>
        </authorList>
    </citation>
    <scope>NUCLEOTIDE SEQUENCE [LARGE SCALE GENOMIC DNA]</scope>
    <source>
        <strain evidence="11 12">FFPRI411160</strain>
    </source>
</reference>
<dbReference type="Gene3D" id="1.20.1740.10">
    <property type="entry name" value="Amino acid/polyamine transporter I"/>
    <property type="match status" value="1"/>
</dbReference>
<dbReference type="EMBL" id="NBII01000002">
    <property type="protein sequence ID" value="PAV21981.1"/>
    <property type="molecule type" value="Genomic_DNA"/>
</dbReference>